<proteinExistence type="predicted"/>
<reference evidence="5 6" key="1">
    <citation type="submission" date="2019-05" db="EMBL/GenBank/DDBJ databases">
        <title>The Complete Genome Sequence of the n-alkane-degrading Desulfoglaeba alkanexedens ALDC reveals multiple alkylsuccinate synthase gene clusters.</title>
        <authorList>
            <person name="Callaghan A.V."/>
            <person name="Davidova I.A."/>
            <person name="Duncan K.E."/>
            <person name="Morris B."/>
            <person name="McInerney M.J."/>
        </authorList>
    </citation>
    <scope>NUCLEOTIDE SEQUENCE [LARGE SCALE GENOMIC DNA]</scope>
    <source>
        <strain evidence="5 6">ALDC</strain>
    </source>
</reference>
<dbReference type="Gene3D" id="3.40.50.300">
    <property type="entry name" value="P-loop containing nucleotide triphosphate hydrolases"/>
    <property type="match status" value="1"/>
</dbReference>
<name>A0A4P8L0B3_9BACT</name>
<dbReference type="InterPro" id="IPR003439">
    <property type="entry name" value="ABC_transporter-like_ATP-bd"/>
</dbReference>
<dbReference type="RefSeq" id="WP_137423128.1">
    <property type="nucleotide sequence ID" value="NZ_CP040098.1"/>
</dbReference>
<reference evidence="5 6" key="2">
    <citation type="submission" date="2019-05" db="EMBL/GenBank/DDBJ databases">
        <authorList>
            <person name="Suflita J.M."/>
            <person name="Marks C.R."/>
        </authorList>
    </citation>
    <scope>NUCLEOTIDE SEQUENCE [LARGE SCALE GENOMIC DNA]</scope>
    <source>
        <strain evidence="5 6">ALDC</strain>
    </source>
</reference>
<dbReference type="InterPro" id="IPR003593">
    <property type="entry name" value="AAA+_ATPase"/>
</dbReference>
<keyword evidence="2" id="KW-0547">Nucleotide-binding</keyword>
<keyword evidence="3 5" id="KW-0067">ATP-binding</keyword>
<dbReference type="SUPFAM" id="SSF52540">
    <property type="entry name" value="P-loop containing nucleoside triphosphate hydrolases"/>
    <property type="match status" value="1"/>
</dbReference>
<dbReference type="OrthoDB" id="9809450at2"/>
<dbReference type="SUPFAM" id="SSF50331">
    <property type="entry name" value="MOP-like"/>
    <property type="match status" value="1"/>
</dbReference>
<evidence type="ECO:0000256" key="1">
    <source>
        <dbReference type="ARBA" id="ARBA00022448"/>
    </source>
</evidence>
<dbReference type="KEGG" id="dax:FDQ92_02475"/>
<evidence type="ECO:0000313" key="5">
    <source>
        <dbReference type="EMBL" id="QCQ21159.1"/>
    </source>
</evidence>
<dbReference type="InterPro" id="IPR017871">
    <property type="entry name" value="ABC_transporter-like_CS"/>
</dbReference>
<keyword evidence="6" id="KW-1185">Reference proteome</keyword>
<accession>A0A4P8L0B3</accession>
<dbReference type="PROSITE" id="PS00211">
    <property type="entry name" value="ABC_TRANSPORTER_1"/>
    <property type="match status" value="1"/>
</dbReference>
<evidence type="ECO:0000256" key="2">
    <source>
        <dbReference type="ARBA" id="ARBA00022741"/>
    </source>
</evidence>
<sequence>MIEIRNLFGTLGEFRLENINLTVKDGEYFVLLGPTGAGKTVLIEYIVGMYRQERGGILLDGEDITPLFPEERNIAYVPQDYALFPNLNVERNIAYGLEARRLPAAEIAAIVDRIVDQLRIGGIRKRLPQFLSGGEKQRVALGRALAIRPTVVLLDEPLSALDENLRTNTARELRRLQRETGATFMHVCHNFEEAADVADRIAIMESGRVVQTGTIAEIAANPRDEFTARFMKTRNLYEGVADGMHVVVGGLKLKLPGRGVGLGGKLVVGIRPENVKLWPAGASAAGGGETENCYTGVVRQVTWRPHGTEVTVDIGVPLVAFCGRDVFCTCGDTVAVCLPAESLIVISRG</sequence>
<dbReference type="InterPro" id="IPR027417">
    <property type="entry name" value="P-loop_NTPase"/>
</dbReference>
<dbReference type="GO" id="GO:0005524">
    <property type="term" value="F:ATP binding"/>
    <property type="evidence" value="ECO:0007669"/>
    <property type="project" value="UniProtKB-KW"/>
</dbReference>
<keyword evidence="1" id="KW-0813">Transport</keyword>
<feature type="domain" description="ABC transporter" evidence="4">
    <location>
        <begin position="2"/>
        <end position="231"/>
    </location>
</feature>
<dbReference type="GO" id="GO:0016887">
    <property type="term" value="F:ATP hydrolysis activity"/>
    <property type="evidence" value="ECO:0007669"/>
    <property type="project" value="InterPro"/>
</dbReference>
<dbReference type="AlphaFoldDB" id="A0A4P8L0B3"/>
<evidence type="ECO:0000313" key="6">
    <source>
        <dbReference type="Proteomes" id="UP000298602"/>
    </source>
</evidence>
<evidence type="ECO:0000259" key="4">
    <source>
        <dbReference type="PROSITE" id="PS50893"/>
    </source>
</evidence>
<organism evidence="5 6">
    <name type="scientific">Desulfoglaeba alkanexedens ALDC</name>
    <dbReference type="NCBI Taxonomy" id="980445"/>
    <lineage>
        <taxon>Bacteria</taxon>
        <taxon>Pseudomonadati</taxon>
        <taxon>Thermodesulfobacteriota</taxon>
        <taxon>Syntrophobacteria</taxon>
        <taxon>Syntrophobacterales</taxon>
        <taxon>Syntrophobacteraceae</taxon>
        <taxon>Desulfoglaeba</taxon>
    </lineage>
</organism>
<dbReference type="Pfam" id="PF00005">
    <property type="entry name" value="ABC_tran"/>
    <property type="match status" value="1"/>
</dbReference>
<protein>
    <submittedName>
        <fullName evidence="5">ABC transporter ATP-binding protein</fullName>
    </submittedName>
</protein>
<dbReference type="Proteomes" id="UP000298602">
    <property type="component" value="Chromosome"/>
</dbReference>
<gene>
    <name evidence="5" type="ORF">FDQ92_02475</name>
</gene>
<dbReference type="SMART" id="SM00382">
    <property type="entry name" value="AAA"/>
    <property type="match status" value="1"/>
</dbReference>
<dbReference type="PROSITE" id="PS50893">
    <property type="entry name" value="ABC_TRANSPORTER_2"/>
    <property type="match status" value="1"/>
</dbReference>
<dbReference type="PANTHER" id="PTHR42781">
    <property type="entry name" value="SPERMIDINE/PUTRESCINE IMPORT ATP-BINDING PROTEIN POTA"/>
    <property type="match status" value="1"/>
</dbReference>
<evidence type="ECO:0000256" key="3">
    <source>
        <dbReference type="ARBA" id="ARBA00022840"/>
    </source>
</evidence>
<dbReference type="InterPro" id="IPR050093">
    <property type="entry name" value="ABC_SmlMolc_Importer"/>
</dbReference>
<dbReference type="InterPro" id="IPR008995">
    <property type="entry name" value="Mo/tungstate-bd_C_term_dom"/>
</dbReference>
<dbReference type="EMBL" id="CP040098">
    <property type="protein sequence ID" value="QCQ21159.1"/>
    <property type="molecule type" value="Genomic_DNA"/>
</dbReference>
<dbReference type="PANTHER" id="PTHR42781:SF4">
    <property type="entry name" value="SPERMIDINE_PUTRESCINE IMPORT ATP-BINDING PROTEIN POTA"/>
    <property type="match status" value="1"/>
</dbReference>